<keyword evidence="1" id="KW-0732">Signal</keyword>
<feature type="signal peptide" evidence="1">
    <location>
        <begin position="1"/>
        <end position="23"/>
    </location>
</feature>
<evidence type="ECO:0000256" key="1">
    <source>
        <dbReference type="SAM" id="SignalP"/>
    </source>
</evidence>
<reference evidence="3" key="3">
    <citation type="submission" date="2025-08" db="UniProtKB">
        <authorList>
            <consortium name="RefSeq"/>
        </authorList>
    </citation>
    <scope>IDENTIFICATION</scope>
    <source>
        <strain evidence="3">CBS 342.82</strain>
    </source>
</reference>
<evidence type="ECO:0000313" key="2">
    <source>
        <dbReference type="Proteomes" id="UP000504637"/>
    </source>
</evidence>
<dbReference type="AlphaFoldDB" id="A0A6J3M7X3"/>
<protein>
    <recommendedName>
        <fullName evidence="4">Methyltransferase domain-containing protein</fullName>
    </recommendedName>
</protein>
<sequence>ECCAHVSPRLITTLLAKLPVAPALVLSIGCGQGFLEEALLRASQAELNLYGVEVETCPNKFLRGERLLRVPNTFALHADAILADAWMFIYPRSISLLERYLSVFVRGVLDSVIWLGPSEEFP</sequence>
<evidence type="ECO:0008006" key="4">
    <source>
        <dbReference type="Google" id="ProtNLM"/>
    </source>
</evidence>
<evidence type="ECO:0000313" key="3">
    <source>
        <dbReference type="RefSeq" id="XP_033460715.1"/>
    </source>
</evidence>
<feature type="non-terminal residue" evidence="3">
    <location>
        <position position="122"/>
    </location>
</feature>
<gene>
    <name evidence="3" type="ORF">K489DRAFT_298822</name>
</gene>
<dbReference type="SUPFAM" id="SSF53335">
    <property type="entry name" value="S-adenosyl-L-methionine-dependent methyltransferases"/>
    <property type="match status" value="1"/>
</dbReference>
<dbReference type="OrthoDB" id="2151982at2759"/>
<name>A0A6J3M7X3_9PEZI</name>
<proteinExistence type="predicted"/>
<dbReference type="InterPro" id="IPR029063">
    <property type="entry name" value="SAM-dependent_MTases_sf"/>
</dbReference>
<reference evidence="3" key="1">
    <citation type="submission" date="2020-01" db="EMBL/GenBank/DDBJ databases">
        <authorList>
            <consortium name="DOE Joint Genome Institute"/>
            <person name="Haridas S."/>
            <person name="Albert R."/>
            <person name="Binder M."/>
            <person name="Bloem J."/>
            <person name="Labutti K."/>
            <person name="Salamov A."/>
            <person name="Andreopoulos B."/>
            <person name="Baker S.E."/>
            <person name="Barry K."/>
            <person name="Bills G."/>
            <person name="Bluhm B.H."/>
            <person name="Cannon C."/>
            <person name="Castanera R."/>
            <person name="Culley D.E."/>
            <person name="Daum C."/>
            <person name="Ezra D."/>
            <person name="Gonzalez J.B."/>
            <person name="Henrissat B."/>
            <person name="Kuo A."/>
            <person name="Liang C."/>
            <person name="Lipzen A."/>
            <person name="Lutzoni F."/>
            <person name="Magnuson J."/>
            <person name="Mondo S."/>
            <person name="Nolan M."/>
            <person name="Ohm R."/>
            <person name="Pangilinan J."/>
            <person name="Park H.-J."/>
            <person name="Ramirez L."/>
            <person name="Alfaro M."/>
            <person name="Sun H."/>
            <person name="Tritt A."/>
            <person name="Yoshinaga Y."/>
            <person name="Zwiers L.-H."/>
            <person name="Turgeon B.G."/>
            <person name="Goodwin S.B."/>
            <person name="Spatafora J.W."/>
            <person name="Crous P.W."/>
            <person name="Grigoriev I.V."/>
        </authorList>
    </citation>
    <scope>NUCLEOTIDE SEQUENCE</scope>
    <source>
        <strain evidence="3">CBS 342.82</strain>
    </source>
</reference>
<organism evidence="3">
    <name type="scientific">Dissoconium aciculare CBS 342.82</name>
    <dbReference type="NCBI Taxonomy" id="1314786"/>
    <lineage>
        <taxon>Eukaryota</taxon>
        <taxon>Fungi</taxon>
        <taxon>Dikarya</taxon>
        <taxon>Ascomycota</taxon>
        <taxon>Pezizomycotina</taxon>
        <taxon>Dothideomycetes</taxon>
        <taxon>Dothideomycetidae</taxon>
        <taxon>Mycosphaerellales</taxon>
        <taxon>Dissoconiaceae</taxon>
        <taxon>Dissoconium</taxon>
    </lineage>
</organism>
<feature type="chain" id="PRO_5026939545" description="Methyltransferase domain-containing protein" evidence="1">
    <location>
        <begin position="24"/>
        <end position="122"/>
    </location>
</feature>
<keyword evidence="2" id="KW-1185">Reference proteome</keyword>
<feature type="non-terminal residue" evidence="3">
    <location>
        <position position="1"/>
    </location>
</feature>
<dbReference type="RefSeq" id="XP_033460715.1">
    <property type="nucleotide sequence ID" value="XM_033600360.1"/>
</dbReference>
<reference evidence="3" key="2">
    <citation type="submission" date="2020-04" db="EMBL/GenBank/DDBJ databases">
        <authorList>
            <consortium name="NCBI Genome Project"/>
        </authorList>
    </citation>
    <scope>NUCLEOTIDE SEQUENCE</scope>
    <source>
        <strain evidence="3">CBS 342.82</strain>
    </source>
</reference>
<accession>A0A6J3M7X3</accession>
<dbReference type="Proteomes" id="UP000504637">
    <property type="component" value="Unplaced"/>
</dbReference>
<dbReference type="GeneID" id="54358160"/>